<evidence type="ECO:0000313" key="5">
    <source>
        <dbReference type="Proteomes" id="UP000831921"/>
    </source>
</evidence>
<dbReference type="PANTHER" id="PTHR43022">
    <property type="entry name" value="PROTEIN SMF"/>
    <property type="match status" value="1"/>
</dbReference>
<feature type="domain" description="Smf/DprA SLOG" evidence="2">
    <location>
        <begin position="76"/>
        <end position="280"/>
    </location>
</feature>
<evidence type="ECO:0000256" key="1">
    <source>
        <dbReference type="ARBA" id="ARBA00006525"/>
    </source>
</evidence>
<protein>
    <submittedName>
        <fullName evidence="4">DNA-processing protein DprA</fullName>
    </submittedName>
</protein>
<dbReference type="Pfam" id="PF21102">
    <property type="entry name" value="DprA_N"/>
    <property type="match status" value="1"/>
</dbReference>
<organism evidence="4 5">
    <name type="scientific">Sphingomonas glaciei</name>
    <dbReference type="NCBI Taxonomy" id="2938948"/>
    <lineage>
        <taxon>Bacteria</taxon>
        <taxon>Pseudomonadati</taxon>
        <taxon>Pseudomonadota</taxon>
        <taxon>Alphaproteobacteria</taxon>
        <taxon>Sphingomonadales</taxon>
        <taxon>Sphingomonadaceae</taxon>
        <taxon>Sphingomonas</taxon>
    </lineage>
</organism>
<dbReference type="EMBL" id="CP097253">
    <property type="protein sequence ID" value="UUR08061.1"/>
    <property type="molecule type" value="Genomic_DNA"/>
</dbReference>
<keyword evidence="5" id="KW-1185">Reference proteome</keyword>
<dbReference type="PANTHER" id="PTHR43022:SF1">
    <property type="entry name" value="PROTEIN SMF"/>
    <property type="match status" value="1"/>
</dbReference>
<evidence type="ECO:0000259" key="3">
    <source>
        <dbReference type="Pfam" id="PF17782"/>
    </source>
</evidence>
<dbReference type="InterPro" id="IPR057666">
    <property type="entry name" value="DrpA_SLOG"/>
</dbReference>
<dbReference type="InterPro" id="IPR041614">
    <property type="entry name" value="DprA_WH"/>
</dbReference>
<dbReference type="InterPro" id="IPR003488">
    <property type="entry name" value="DprA"/>
</dbReference>
<dbReference type="SUPFAM" id="SSF102405">
    <property type="entry name" value="MCP/YpsA-like"/>
    <property type="match status" value="1"/>
</dbReference>
<dbReference type="InterPro" id="IPR036388">
    <property type="entry name" value="WH-like_DNA-bd_sf"/>
</dbReference>
<dbReference type="Gene3D" id="1.10.10.10">
    <property type="entry name" value="Winged helix-like DNA-binding domain superfamily/Winged helix DNA-binding domain"/>
    <property type="match status" value="1"/>
</dbReference>
<proteinExistence type="inferred from homology"/>
<dbReference type="NCBIfam" id="TIGR00732">
    <property type="entry name" value="dprA"/>
    <property type="match status" value="1"/>
</dbReference>
<dbReference type="Pfam" id="PF02481">
    <property type="entry name" value="DNA_processg_A"/>
    <property type="match status" value="1"/>
</dbReference>
<comment type="similarity">
    <text evidence="1">Belongs to the DprA/Smf family.</text>
</comment>
<evidence type="ECO:0000259" key="2">
    <source>
        <dbReference type="Pfam" id="PF02481"/>
    </source>
</evidence>
<feature type="domain" description="DprA winged helix" evidence="3">
    <location>
        <begin position="301"/>
        <end position="358"/>
    </location>
</feature>
<dbReference type="Proteomes" id="UP000831921">
    <property type="component" value="Chromosome"/>
</dbReference>
<sequence length="363" mass="37830">MSGADLLARIRLIRSQSIGPVTFRQLLARFGSAEAALQAVPDLAARGGGRMPALCSEEQAERERARVEALGGRYLSLGQGLYPSLLAESDNAPPLLTAIGDLSLLERPSVAMVGARNASAAACRFARGLAHDLGREGVVVVSGLARGIDAAAHEGGLATGTIGVIAGGLDIFYPPENERLQREMAAKGLVLAEMPPGTEPRARHFPYRNRIIAGLCPATLVVEAAPRSGSLITARLAAEMGREVLAVPGSPLDPRAQGCNGLIRDGATLVQNAAEVMEALRPGLGGVRSGRDLFSYSPEVPASVEPDGAERARVEELLGPSPAPVDEIVRLSGLEPGAVQLVLLELDLAGRLDRHAGGKVSLR</sequence>
<reference evidence="4 5" key="1">
    <citation type="submission" date="2022-05" db="EMBL/GenBank/DDBJ databases">
        <title>S8-45 Sphingomonas ultraviolaceadurans.</title>
        <authorList>
            <person name="Liu Y."/>
        </authorList>
    </citation>
    <scope>NUCLEOTIDE SEQUENCE [LARGE SCALE GENOMIC DNA]</scope>
    <source>
        <strain evidence="4 5">S8-45</strain>
    </source>
</reference>
<evidence type="ECO:0000313" key="4">
    <source>
        <dbReference type="EMBL" id="UUR08061.1"/>
    </source>
</evidence>
<accession>A0ABY5MVQ1</accession>
<name>A0ABY5MVQ1_9SPHN</name>
<dbReference type="RefSeq" id="WP_249503839.1">
    <property type="nucleotide sequence ID" value="NZ_CP097253.1"/>
</dbReference>
<dbReference type="Pfam" id="PF17782">
    <property type="entry name" value="WHD_DprA"/>
    <property type="match status" value="1"/>
</dbReference>
<gene>
    <name evidence="4" type="primary">dprA</name>
    <name evidence="4" type="ORF">M1K48_14240</name>
</gene>
<dbReference type="Gene3D" id="3.40.50.450">
    <property type="match status" value="1"/>
</dbReference>